<dbReference type="AlphaFoldDB" id="A0A380BYV5"/>
<protein>
    <recommendedName>
        <fullName evidence="1">Pesticidal crystal protein Cry22Aa Ig-like domain-containing protein</fullName>
    </recommendedName>
</protein>
<feature type="domain" description="Pesticidal crystal protein Cry22Aa Ig-like" evidence="1">
    <location>
        <begin position="2"/>
        <end position="59"/>
    </location>
</feature>
<organism evidence="2 3">
    <name type="scientific">Shewanella morhuae</name>
    <dbReference type="NCBI Taxonomy" id="365591"/>
    <lineage>
        <taxon>Bacteria</taxon>
        <taxon>Pseudomonadati</taxon>
        <taxon>Pseudomonadota</taxon>
        <taxon>Gammaproteobacteria</taxon>
        <taxon>Alteromonadales</taxon>
        <taxon>Shewanellaceae</taxon>
        <taxon>Shewanella</taxon>
    </lineage>
</organism>
<gene>
    <name evidence="2" type="ORF">NCTC10736_03946</name>
</gene>
<name>A0A380BYV5_9GAMM</name>
<dbReference type="Proteomes" id="UP000255061">
    <property type="component" value="Unassembled WGS sequence"/>
</dbReference>
<accession>A0A380BYV5</accession>
<evidence type="ECO:0000313" key="3">
    <source>
        <dbReference type="Proteomes" id="UP000255061"/>
    </source>
</evidence>
<dbReference type="EMBL" id="UGYV01000004">
    <property type="protein sequence ID" value="SUJ08622.1"/>
    <property type="molecule type" value="Genomic_DNA"/>
</dbReference>
<dbReference type="InterPro" id="IPR032179">
    <property type="entry name" value="Cry22Aa_Ig-like"/>
</dbReference>
<sequence>MEGGTYIDSGATAFDEVDGIVTVSSTGTVNTVNVGDYVITYMATDSSGNTDTKTRNISVLPLSDKAKIEALEVIGTIPMLERNATLEGVDDNKNGVRDDIDHYIHKKYSKKDHVSAMTQMAISMQQSLIVDINDGIAVKKANQKVVEAINCIYSKFDRTAGDEQPANAAKIIESLTTNTKQRLLAYLAYNKALDGTSWSTPEGNTCE</sequence>
<evidence type="ECO:0000313" key="2">
    <source>
        <dbReference type="EMBL" id="SUJ08622.1"/>
    </source>
</evidence>
<evidence type="ECO:0000259" key="1">
    <source>
        <dbReference type="Pfam" id="PF16403"/>
    </source>
</evidence>
<reference evidence="2 3" key="1">
    <citation type="submission" date="2018-06" db="EMBL/GenBank/DDBJ databases">
        <authorList>
            <consortium name="Pathogen Informatics"/>
            <person name="Doyle S."/>
        </authorList>
    </citation>
    <scope>NUCLEOTIDE SEQUENCE [LARGE SCALE GENOMIC DNA]</scope>
    <source>
        <strain evidence="2 3">NCTC10736</strain>
    </source>
</reference>
<proteinExistence type="predicted"/>
<dbReference type="Gene3D" id="2.60.40.10">
    <property type="entry name" value="Immunoglobulins"/>
    <property type="match status" value="1"/>
</dbReference>
<dbReference type="Pfam" id="PF16403">
    <property type="entry name" value="Bact_surface_Ig-like"/>
    <property type="match status" value="1"/>
</dbReference>
<dbReference type="InterPro" id="IPR013783">
    <property type="entry name" value="Ig-like_fold"/>
</dbReference>